<sequence>MEWENLDERKRFLVAFLGLCEAFAKQSSDALPRIYHRALSDFSIEQVERAVDMAVVSLRFFPKPVELREIITGPAEALEDRAEVEAAKVIEAVKSVGSWRSVVFDDPITNAVVQTGFGGWVKLCQDLTAKDEKWTRKDFVRLYAAYARQGVEHFGVLAGQAAITNGGNCIEHNEVPALIGNSENARRVAIGAGSATCAALPGVAMAPDVFRAVLDRVAIAAGSRADG</sequence>
<gene>
    <name evidence="2" type="ORF">DSM19430T_29830</name>
</gene>
<protein>
    <recommendedName>
        <fullName evidence="1">DUF6475 domain-containing protein</fullName>
    </recommendedName>
</protein>
<organism evidence="2 3">
    <name type="scientific">Desulfovibrio psychrotolerans</name>
    <dbReference type="NCBI Taxonomy" id="415242"/>
    <lineage>
        <taxon>Bacteria</taxon>
        <taxon>Pseudomonadati</taxon>
        <taxon>Thermodesulfobacteriota</taxon>
        <taxon>Desulfovibrionia</taxon>
        <taxon>Desulfovibrionales</taxon>
        <taxon>Desulfovibrionaceae</taxon>
        <taxon>Desulfovibrio</taxon>
    </lineage>
</organism>
<comment type="caution">
    <text evidence="2">The sequence shown here is derived from an EMBL/GenBank/DDBJ whole genome shotgun (WGS) entry which is preliminary data.</text>
</comment>
<dbReference type="InterPro" id="IPR045521">
    <property type="entry name" value="DUF6475"/>
</dbReference>
<evidence type="ECO:0000313" key="3">
    <source>
        <dbReference type="Proteomes" id="UP000503820"/>
    </source>
</evidence>
<evidence type="ECO:0000313" key="2">
    <source>
        <dbReference type="EMBL" id="GFM38299.1"/>
    </source>
</evidence>
<name>A0A7J0BX60_9BACT</name>
<dbReference type="EMBL" id="BLVP01000036">
    <property type="protein sequence ID" value="GFM38299.1"/>
    <property type="molecule type" value="Genomic_DNA"/>
</dbReference>
<proteinExistence type="predicted"/>
<evidence type="ECO:0000259" key="1">
    <source>
        <dbReference type="Pfam" id="PF20081"/>
    </source>
</evidence>
<keyword evidence="3" id="KW-1185">Reference proteome</keyword>
<feature type="domain" description="DUF6475" evidence="1">
    <location>
        <begin position="102"/>
        <end position="189"/>
    </location>
</feature>
<reference evidence="2 3" key="1">
    <citation type="submission" date="2020-05" db="EMBL/GenBank/DDBJ databases">
        <title>Draft genome sequence of Desulfovibrio psychrotolerans JS1T.</title>
        <authorList>
            <person name="Ueno A."/>
            <person name="Tamazawa S."/>
            <person name="Tamamura S."/>
            <person name="Murakami T."/>
            <person name="Kiyama T."/>
            <person name="Inomata H."/>
            <person name="Amano Y."/>
            <person name="Miyakawa K."/>
            <person name="Tamaki H."/>
            <person name="Naganuma T."/>
            <person name="Kaneko K."/>
        </authorList>
    </citation>
    <scope>NUCLEOTIDE SEQUENCE [LARGE SCALE GENOMIC DNA]</scope>
    <source>
        <strain evidence="2 3">JS1</strain>
    </source>
</reference>
<dbReference type="AlphaFoldDB" id="A0A7J0BX60"/>
<accession>A0A7J0BX60</accession>
<dbReference type="RefSeq" id="WP_174410916.1">
    <property type="nucleotide sequence ID" value="NZ_BLVP01000036.1"/>
</dbReference>
<dbReference type="Proteomes" id="UP000503820">
    <property type="component" value="Unassembled WGS sequence"/>
</dbReference>
<dbReference type="Pfam" id="PF20081">
    <property type="entry name" value="DUF6475"/>
    <property type="match status" value="1"/>
</dbReference>